<feature type="transmembrane region" description="Helical" evidence="1">
    <location>
        <begin position="15"/>
        <end position="42"/>
    </location>
</feature>
<evidence type="ECO:0000256" key="1">
    <source>
        <dbReference type="SAM" id="Phobius"/>
    </source>
</evidence>
<feature type="transmembrane region" description="Helical" evidence="1">
    <location>
        <begin position="62"/>
        <end position="88"/>
    </location>
</feature>
<keyword evidence="1" id="KW-0472">Membrane</keyword>
<dbReference type="OrthoDB" id="2955631at2"/>
<dbReference type="InterPro" id="IPR018723">
    <property type="entry name" value="DUF2254_membrane"/>
</dbReference>
<feature type="transmembrane region" description="Helical" evidence="1">
    <location>
        <begin position="139"/>
        <end position="159"/>
    </location>
</feature>
<dbReference type="EMBL" id="FSRQ01000004">
    <property type="protein sequence ID" value="SIO34506.1"/>
    <property type="molecule type" value="Genomic_DNA"/>
</dbReference>
<dbReference type="RefSeq" id="WP_074231905.1">
    <property type="nucleotide sequence ID" value="NZ_FSRQ01000004.1"/>
</dbReference>
<organism evidence="2 3">
    <name type="scientific">Chryseobacterium scophthalmum</name>
    <dbReference type="NCBI Taxonomy" id="59733"/>
    <lineage>
        <taxon>Bacteria</taxon>
        <taxon>Pseudomonadati</taxon>
        <taxon>Bacteroidota</taxon>
        <taxon>Flavobacteriia</taxon>
        <taxon>Flavobacteriales</taxon>
        <taxon>Weeksellaceae</taxon>
        <taxon>Chryseobacterium group</taxon>
        <taxon>Chryseobacterium</taxon>
    </lineage>
</organism>
<reference evidence="3" key="1">
    <citation type="submission" date="2016-12" db="EMBL/GenBank/DDBJ databases">
        <authorList>
            <person name="Varghese N."/>
            <person name="Submissions S."/>
        </authorList>
    </citation>
    <scope>NUCLEOTIDE SEQUENCE [LARGE SCALE GENOMIC DNA]</scope>
    <source>
        <strain evidence="3">DSM 16779</strain>
    </source>
</reference>
<dbReference type="Pfam" id="PF10011">
    <property type="entry name" value="DUF2254"/>
    <property type="match status" value="1"/>
</dbReference>
<keyword evidence="1" id="KW-1133">Transmembrane helix</keyword>
<proteinExistence type="predicted"/>
<dbReference type="Proteomes" id="UP000184782">
    <property type="component" value="Unassembled WGS sequence"/>
</dbReference>
<keyword evidence="1" id="KW-0812">Transmembrane</keyword>
<dbReference type="AlphaFoldDB" id="A0A1N6IR73"/>
<name>A0A1N6IR73_9FLAO</name>
<gene>
    <name evidence="2" type="ORF">SAMN05421769_3728</name>
</gene>
<sequence length="434" mass="48852">MKKLLFFWSELKSTFWFVPVIIIVGAIFFAILILSVDGNLALQNEGIRRFFFIGSSASARSVLSTISGAMIGVAGTVFSVTLVALTLASSQFGPRLIRNFMYVRLNQVVLGTYISTYIYCLIVLNTIKDTEDYKFIPSLSILFAILFAVMNIVLLIIFIHRIAISIQADHVISEISASIGKEVKKLFPETLDDEPEEVILPDVEKEIAIYGKQISIPATQYGYMQYIDIDTLLKLATESKGLIKLNYRPGNYIVKGIDLGTLYYDDIEDDILEKIQKQFILGSSRTSRQDIELSIHQMVEIAIRALSPGVNDPYTAISCIDNLTATLCYLSTKKFPPSYRFDEKENLRVITNAYDFELVTDVAFNQIRLYSFGNTAVVIKLMDALVLIHKMVKKPKYKDAAKKHARKVLNVGKECITDEEDLKTLNIKAKEILG</sequence>
<feature type="transmembrane region" description="Helical" evidence="1">
    <location>
        <begin position="108"/>
        <end position="127"/>
    </location>
</feature>
<protein>
    <submittedName>
        <fullName evidence="2">Uncharacterized membrane protein</fullName>
    </submittedName>
</protein>
<evidence type="ECO:0000313" key="3">
    <source>
        <dbReference type="Proteomes" id="UP000184782"/>
    </source>
</evidence>
<keyword evidence="3" id="KW-1185">Reference proteome</keyword>
<evidence type="ECO:0000313" key="2">
    <source>
        <dbReference type="EMBL" id="SIO34506.1"/>
    </source>
</evidence>
<accession>A0A1N6IR73</accession>